<protein>
    <submittedName>
        <fullName evidence="1">Uncharacterized protein</fullName>
    </submittedName>
</protein>
<gene>
    <name evidence="1" type="ORF">NIIDMKKI_80410</name>
</gene>
<sequence>MPAALAVDSVRYSIADADARARWAANVSAPMLAGAFAVAWEWENTGLVSELVEYHSARGTFSGVPERPAMGEWASTTTATALADTEPEPALAALAAAGPPAQTGNSLTRLGPLPPLRMEPDAEPIMSHYRALAFQRYGRAVTATEPAWSTWP</sequence>
<dbReference type="EMBL" id="AP023343">
    <property type="protein sequence ID" value="BCI92835.1"/>
    <property type="molecule type" value="Genomic_DNA"/>
</dbReference>
<name>A0A7G1ISQ9_MYCKA</name>
<keyword evidence="2" id="KW-1185">Reference proteome</keyword>
<proteinExistence type="predicted"/>
<evidence type="ECO:0000313" key="1">
    <source>
        <dbReference type="EMBL" id="BCI92835.1"/>
    </source>
</evidence>
<dbReference type="Proteomes" id="UP000516380">
    <property type="component" value="Chromosome"/>
</dbReference>
<evidence type="ECO:0000313" key="2">
    <source>
        <dbReference type="Proteomes" id="UP000516380"/>
    </source>
</evidence>
<organism evidence="1 2">
    <name type="scientific">Mycobacterium kansasii</name>
    <dbReference type="NCBI Taxonomy" id="1768"/>
    <lineage>
        <taxon>Bacteria</taxon>
        <taxon>Bacillati</taxon>
        <taxon>Actinomycetota</taxon>
        <taxon>Actinomycetes</taxon>
        <taxon>Mycobacteriales</taxon>
        <taxon>Mycobacteriaceae</taxon>
        <taxon>Mycobacterium</taxon>
    </lineage>
</organism>
<dbReference type="AlphaFoldDB" id="A0A7G1ISQ9"/>
<reference evidence="1 2" key="1">
    <citation type="submission" date="2020-07" db="EMBL/GenBank/DDBJ databases">
        <title>Mycobacterium kansasii (former subtype) with zoonotic potential isolated from diseased indoor pet cat, Japan.</title>
        <authorList>
            <person name="Fukano H."/>
            <person name="Terazono T."/>
            <person name="Hoshino Y."/>
        </authorList>
    </citation>
    <scope>NUCLEOTIDE SEQUENCE [LARGE SCALE GENOMIC DNA]</scope>
    <source>
        <strain evidence="1 2">Kuro-I</strain>
    </source>
</reference>
<accession>A0A7G1ISQ9</accession>